<dbReference type="RefSeq" id="WP_395134886.1">
    <property type="nucleotide sequence ID" value="NZ_JBIMPR010000012.1"/>
</dbReference>
<dbReference type="EMBL" id="JBIMPR010000012">
    <property type="protein sequence ID" value="MFH5775656.1"/>
    <property type="molecule type" value="Genomic_DNA"/>
</dbReference>
<dbReference type="Pfam" id="PF04263">
    <property type="entry name" value="TPK_catalytic"/>
    <property type="match status" value="1"/>
</dbReference>
<keyword evidence="2" id="KW-0547">Nucleotide-binding</keyword>
<comment type="caution">
    <text evidence="7">The sequence shown here is derived from an EMBL/GenBank/DDBJ whole genome shotgun (WGS) entry which is preliminary data.</text>
</comment>
<evidence type="ECO:0000313" key="8">
    <source>
        <dbReference type="Proteomes" id="UP001609376"/>
    </source>
</evidence>
<protein>
    <recommendedName>
        <fullName evidence="5">Thiamine diphosphokinase</fullName>
        <ecNumber evidence="5">2.7.6.2</ecNumber>
    </recommendedName>
</protein>
<feature type="domain" description="Thiamin pyrophosphokinase catalytic" evidence="6">
    <location>
        <begin position="30"/>
        <end position="118"/>
    </location>
</feature>
<keyword evidence="1 7" id="KW-0808">Transferase</keyword>
<organism evidence="7 8">
    <name type="scientific">Paracoccus broussonetiae subsp. drimophilus</name>
    <dbReference type="NCBI Taxonomy" id="3373869"/>
    <lineage>
        <taxon>Bacteria</taxon>
        <taxon>Pseudomonadati</taxon>
        <taxon>Pseudomonadota</taxon>
        <taxon>Alphaproteobacteria</taxon>
        <taxon>Rhodobacterales</taxon>
        <taxon>Paracoccaceae</taxon>
        <taxon>Paracoccus</taxon>
        <taxon>Paracoccus broussonetiae</taxon>
    </lineage>
</organism>
<name>A0ABW7LMU5_9RHOB</name>
<gene>
    <name evidence="7" type="ORF">ACHFJ0_15490</name>
</gene>
<evidence type="ECO:0000256" key="5">
    <source>
        <dbReference type="NCBIfam" id="TIGR01378"/>
    </source>
</evidence>
<dbReference type="EC" id="2.7.6.2" evidence="5"/>
<dbReference type="PANTHER" id="PTHR41299:SF1">
    <property type="entry name" value="THIAMINE PYROPHOSPHOKINASE"/>
    <property type="match status" value="1"/>
</dbReference>
<dbReference type="NCBIfam" id="TIGR01378">
    <property type="entry name" value="thi_PPkinase"/>
    <property type="match status" value="1"/>
</dbReference>
<dbReference type="InterPro" id="IPR036371">
    <property type="entry name" value="TPK_B1-bd_sf"/>
</dbReference>
<dbReference type="InterPro" id="IPR036759">
    <property type="entry name" value="TPK_catalytic_sf"/>
</dbReference>
<accession>A0ABW7LMU5</accession>
<dbReference type="Gene3D" id="3.40.50.10240">
    <property type="entry name" value="Thiamin pyrophosphokinase, catalytic domain"/>
    <property type="match status" value="1"/>
</dbReference>
<sequence>MTVLASTRPVTLIGGAPFPRADLEAALALAPGVVAADGGADQALALGVMPQAVIGDFDSLSDEARAAIPADRLHHVTEQLGTDFEKCLSRIDAPLVLAVGFSGARQDHFLAALNALARRVGPRCILIAGDDVVTLAPETLALDLAPGTRVSLVPMGDASGRSTGLKWAIDGIAFAPDGRVGTSNQATGRVELRDMSGPMLLILPRAQLTLLAAAL</sequence>
<evidence type="ECO:0000256" key="2">
    <source>
        <dbReference type="ARBA" id="ARBA00022741"/>
    </source>
</evidence>
<dbReference type="InterPro" id="IPR007371">
    <property type="entry name" value="TPK_catalytic"/>
</dbReference>
<evidence type="ECO:0000313" key="7">
    <source>
        <dbReference type="EMBL" id="MFH5775656.1"/>
    </source>
</evidence>
<dbReference type="Proteomes" id="UP001609376">
    <property type="component" value="Unassembled WGS sequence"/>
</dbReference>
<evidence type="ECO:0000256" key="1">
    <source>
        <dbReference type="ARBA" id="ARBA00022679"/>
    </source>
</evidence>
<dbReference type="SUPFAM" id="SSF63862">
    <property type="entry name" value="Thiamin pyrophosphokinase, substrate-binding domain"/>
    <property type="match status" value="1"/>
</dbReference>
<keyword evidence="8" id="KW-1185">Reference proteome</keyword>
<evidence type="ECO:0000256" key="3">
    <source>
        <dbReference type="ARBA" id="ARBA00022777"/>
    </source>
</evidence>
<dbReference type="GO" id="GO:0004788">
    <property type="term" value="F:thiamine diphosphokinase activity"/>
    <property type="evidence" value="ECO:0007669"/>
    <property type="project" value="UniProtKB-EC"/>
</dbReference>
<dbReference type="InterPro" id="IPR053149">
    <property type="entry name" value="TPK"/>
</dbReference>
<reference evidence="7 8" key="1">
    <citation type="submission" date="2024-10" db="EMBL/GenBank/DDBJ databases">
        <title>Paracoccus drimophilus sp. nov., a novel bacterium from corn roots in Hunan.</title>
        <authorList>
            <person name="Li X."/>
        </authorList>
    </citation>
    <scope>NUCLEOTIDE SEQUENCE [LARGE SCALE GENOMIC DNA]</scope>
    <source>
        <strain evidence="7 8">NGMCC 1.201697</strain>
    </source>
</reference>
<keyword evidence="3" id="KW-0418">Kinase</keyword>
<proteinExistence type="predicted"/>
<keyword evidence="4" id="KW-0067">ATP-binding</keyword>
<dbReference type="InterPro" id="IPR006282">
    <property type="entry name" value="Thi_PPkinase"/>
</dbReference>
<dbReference type="CDD" id="cd07995">
    <property type="entry name" value="TPK"/>
    <property type="match status" value="1"/>
</dbReference>
<dbReference type="PANTHER" id="PTHR41299">
    <property type="entry name" value="THIAMINE PYROPHOSPHOKINASE"/>
    <property type="match status" value="1"/>
</dbReference>
<evidence type="ECO:0000259" key="6">
    <source>
        <dbReference type="Pfam" id="PF04263"/>
    </source>
</evidence>
<evidence type="ECO:0000256" key="4">
    <source>
        <dbReference type="ARBA" id="ARBA00022840"/>
    </source>
</evidence>
<dbReference type="SUPFAM" id="SSF63999">
    <property type="entry name" value="Thiamin pyrophosphokinase, catalytic domain"/>
    <property type="match status" value="1"/>
</dbReference>